<dbReference type="InterPro" id="IPR027485">
    <property type="entry name" value="AMMECR1_N"/>
</dbReference>
<accession>A0A1R0H113</accession>
<dbReference type="PANTHER" id="PTHR13016">
    <property type="entry name" value="AMMECR1 HOMOLOG"/>
    <property type="match status" value="1"/>
</dbReference>
<dbReference type="InterPro" id="IPR002733">
    <property type="entry name" value="AMMECR1_domain"/>
</dbReference>
<dbReference type="Pfam" id="PF01871">
    <property type="entry name" value="AMMECR1"/>
    <property type="match status" value="1"/>
</dbReference>
<dbReference type="InterPro" id="IPR023473">
    <property type="entry name" value="AMMECR1"/>
</dbReference>
<dbReference type="InterPro" id="IPR036071">
    <property type="entry name" value="AMMECR1_dom_sf"/>
</dbReference>
<protein>
    <recommendedName>
        <fullName evidence="1">AMMECR1 domain-containing protein</fullName>
    </recommendedName>
</protein>
<dbReference type="OrthoDB" id="24630at2759"/>
<dbReference type="EMBL" id="LSSL01001228">
    <property type="protein sequence ID" value="OLY82815.1"/>
    <property type="molecule type" value="Genomic_DNA"/>
</dbReference>
<dbReference type="AlphaFoldDB" id="A0A1R0H113"/>
<dbReference type="PROSITE" id="PS51112">
    <property type="entry name" value="AMMECR1"/>
    <property type="match status" value="1"/>
</dbReference>
<dbReference type="PANTHER" id="PTHR13016:SF0">
    <property type="entry name" value="AMME SYNDROME CANDIDATE GENE 1 PROTEIN"/>
    <property type="match status" value="1"/>
</dbReference>
<sequence length="95" mass="10694">MAEKAHCVYCFDALMAALEKKSPDTISPKFENRKSPLFVTWNISTNGRETLRGCIGTFSEIHLIPGLSEYAIISAFEDTRFKPIKESELPSLINQ</sequence>
<evidence type="ECO:0000259" key="1">
    <source>
        <dbReference type="PROSITE" id="PS51112"/>
    </source>
</evidence>
<organism evidence="2 3">
    <name type="scientific">Smittium mucronatum</name>
    <dbReference type="NCBI Taxonomy" id="133383"/>
    <lineage>
        <taxon>Eukaryota</taxon>
        <taxon>Fungi</taxon>
        <taxon>Fungi incertae sedis</taxon>
        <taxon>Zoopagomycota</taxon>
        <taxon>Kickxellomycotina</taxon>
        <taxon>Harpellomycetes</taxon>
        <taxon>Harpellales</taxon>
        <taxon>Legeriomycetaceae</taxon>
        <taxon>Smittium</taxon>
    </lineage>
</organism>
<dbReference type="Gene3D" id="3.30.700.20">
    <property type="entry name" value="Hypothetical protein ph0010, domain 1"/>
    <property type="match status" value="1"/>
</dbReference>
<evidence type="ECO:0000313" key="3">
    <source>
        <dbReference type="Proteomes" id="UP000187455"/>
    </source>
</evidence>
<gene>
    <name evidence="2" type="ORF">AYI68_g3058</name>
</gene>
<dbReference type="STRING" id="133383.A0A1R0H113"/>
<dbReference type="SUPFAM" id="SSF143447">
    <property type="entry name" value="AMMECR1-like"/>
    <property type="match status" value="1"/>
</dbReference>
<feature type="domain" description="AMMECR1" evidence="1">
    <location>
        <begin position="1"/>
        <end position="95"/>
    </location>
</feature>
<evidence type="ECO:0000313" key="2">
    <source>
        <dbReference type="EMBL" id="OLY82815.1"/>
    </source>
</evidence>
<reference evidence="2 3" key="1">
    <citation type="journal article" date="2016" name="Mol. Biol. Evol.">
        <title>Genome-Wide Survey of Gut Fungi (Harpellales) Reveals the First Horizontally Transferred Ubiquitin Gene from a Mosquito Host.</title>
        <authorList>
            <person name="Wang Y."/>
            <person name="White M.M."/>
            <person name="Kvist S."/>
            <person name="Moncalvo J.M."/>
        </authorList>
    </citation>
    <scope>NUCLEOTIDE SEQUENCE [LARGE SCALE GENOMIC DNA]</scope>
    <source>
        <strain evidence="2 3">ALG-7-W6</strain>
    </source>
</reference>
<proteinExistence type="predicted"/>
<keyword evidence="3" id="KW-1185">Reference proteome</keyword>
<dbReference type="Proteomes" id="UP000187455">
    <property type="component" value="Unassembled WGS sequence"/>
</dbReference>
<comment type="caution">
    <text evidence="2">The sequence shown here is derived from an EMBL/GenBank/DDBJ whole genome shotgun (WGS) entry which is preliminary data.</text>
</comment>
<name>A0A1R0H113_9FUNG</name>